<keyword evidence="3" id="KW-1185">Reference proteome</keyword>
<organism evidence="2 3">
    <name type="scientific">Blepharisma stoltei</name>
    <dbReference type="NCBI Taxonomy" id="1481888"/>
    <lineage>
        <taxon>Eukaryota</taxon>
        <taxon>Sar</taxon>
        <taxon>Alveolata</taxon>
        <taxon>Ciliophora</taxon>
        <taxon>Postciliodesmatophora</taxon>
        <taxon>Heterotrichea</taxon>
        <taxon>Heterotrichida</taxon>
        <taxon>Blepharismidae</taxon>
        <taxon>Blepharisma</taxon>
    </lineage>
</organism>
<keyword evidence="1" id="KW-0812">Transmembrane</keyword>
<feature type="transmembrane region" description="Helical" evidence="1">
    <location>
        <begin position="42"/>
        <end position="70"/>
    </location>
</feature>
<gene>
    <name evidence="2" type="ORF">BSTOLATCC_MIC66154</name>
</gene>
<accession>A0AAU9KEU8</accession>
<evidence type="ECO:0000313" key="2">
    <source>
        <dbReference type="EMBL" id="CAG9336274.1"/>
    </source>
</evidence>
<keyword evidence="1" id="KW-1133">Transmembrane helix</keyword>
<evidence type="ECO:0000256" key="1">
    <source>
        <dbReference type="SAM" id="Phobius"/>
    </source>
</evidence>
<dbReference type="EMBL" id="CAJZBQ010000064">
    <property type="protein sequence ID" value="CAG9336274.1"/>
    <property type="molecule type" value="Genomic_DNA"/>
</dbReference>
<proteinExistence type="predicted"/>
<name>A0AAU9KEU8_9CILI</name>
<sequence>MKSFLNFVFLTLIKQLLINKQKQLWLKFFSKMPIFRYEGWFLAYLFWFTSIACLKFNFSIWFFLIIIVAWPELFQYQ</sequence>
<dbReference type="AlphaFoldDB" id="A0AAU9KEU8"/>
<protein>
    <submittedName>
        <fullName evidence="2">Uncharacterized protein</fullName>
    </submittedName>
</protein>
<dbReference type="Proteomes" id="UP001162131">
    <property type="component" value="Unassembled WGS sequence"/>
</dbReference>
<reference evidence="2" key="1">
    <citation type="submission" date="2021-09" db="EMBL/GenBank/DDBJ databases">
        <authorList>
            <consortium name="AG Swart"/>
            <person name="Singh M."/>
            <person name="Singh A."/>
            <person name="Seah K."/>
            <person name="Emmerich C."/>
        </authorList>
    </citation>
    <scope>NUCLEOTIDE SEQUENCE</scope>
    <source>
        <strain evidence="2">ATCC30299</strain>
    </source>
</reference>
<comment type="caution">
    <text evidence="2">The sequence shown here is derived from an EMBL/GenBank/DDBJ whole genome shotgun (WGS) entry which is preliminary data.</text>
</comment>
<keyword evidence="1" id="KW-0472">Membrane</keyword>
<evidence type="ECO:0000313" key="3">
    <source>
        <dbReference type="Proteomes" id="UP001162131"/>
    </source>
</evidence>